<evidence type="ECO:0000256" key="1">
    <source>
        <dbReference type="SAM" id="MobiDB-lite"/>
    </source>
</evidence>
<reference evidence="2 3" key="1">
    <citation type="submission" date="2018-06" db="EMBL/GenBank/DDBJ databases">
        <title>A transcriptomic atlas of mushroom development highlights an independent origin of complex multicellularity.</title>
        <authorList>
            <consortium name="DOE Joint Genome Institute"/>
            <person name="Krizsan K."/>
            <person name="Almasi E."/>
            <person name="Merenyi Z."/>
            <person name="Sahu N."/>
            <person name="Viragh M."/>
            <person name="Koszo T."/>
            <person name="Mondo S."/>
            <person name="Kiss B."/>
            <person name="Balint B."/>
            <person name="Kues U."/>
            <person name="Barry K."/>
            <person name="Hegedus J.C."/>
            <person name="Henrissat B."/>
            <person name="Johnson J."/>
            <person name="Lipzen A."/>
            <person name="Ohm R."/>
            <person name="Nagy I."/>
            <person name="Pangilinan J."/>
            <person name="Yan J."/>
            <person name="Xiong Y."/>
            <person name="Grigoriev I.V."/>
            <person name="Hibbett D.S."/>
            <person name="Nagy L.G."/>
        </authorList>
    </citation>
    <scope>NUCLEOTIDE SEQUENCE [LARGE SCALE GENOMIC DNA]</scope>
    <source>
        <strain evidence="2 3">SZMC22713</strain>
    </source>
</reference>
<sequence length="75" mass="8181">MCQAKIRRGSTRSIAAGPGSGKAVDREVQQLPTPTYIGLTHTATPSTSTSHARVSSLFWHVHLLPKRRSLFIQAI</sequence>
<protein>
    <submittedName>
        <fullName evidence="2">Uncharacterized protein</fullName>
    </submittedName>
</protein>
<accession>A0A4Y7PFG7</accession>
<organism evidence="2 3">
    <name type="scientific">Rickenella mellea</name>
    <dbReference type="NCBI Taxonomy" id="50990"/>
    <lineage>
        <taxon>Eukaryota</taxon>
        <taxon>Fungi</taxon>
        <taxon>Dikarya</taxon>
        <taxon>Basidiomycota</taxon>
        <taxon>Agaricomycotina</taxon>
        <taxon>Agaricomycetes</taxon>
        <taxon>Hymenochaetales</taxon>
        <taxon>Rickenellaceae</taxon>
        <taxon>Rickenella</taxon>
    </lineage>
</organism>
<dbReference type="EMBL" id="ML170409">
    <property type="protein sequence ID" value="TDL14006.1"/>
    <property type="molecule type" value="Genomic_DNA"/>
</dbReference>
<gene>
    <name evidence="2" type="ORF">BD410DRAFT_846427</name>
</gene>
<evidence type="ECO:0000313" key="3">
    <source>
        <dbReference type="Proteomes" id="UP000294933"/>
    </source>
</evidence>
<dbReference type="AlphaFoldDB" id="A0A4Y7PFG7"/>
<proteinExistence type="predicted"/>
<evidence type="ECO:0000313" key="2">
    <source>
        <dbReference type="EMBL" id="TDL14006.1"/>
    </source>
</evidence>
<feature type="compositionally biased region" description="Basic residues" evidence="1">
    <location>
        <begin position="1"/>
        <end position="10"/>
    </location>
</feature>
<keyword evidence="3" id="KW-1185">Reference proteome</keyword>
<feature type="region of interest" description="Disordered" evidence="1">
    <location>
        <begin position="1"/>
        <end position="26"/>
    </location>
</feature>
<dbReference type="Proteomes" id="UP000294933">
    <property type="component" value="Unassembled WGS sequence"/>
</dbReference>
<dbReference type="VEuPathDB" id="FungiDB:BD410DRAFT_846427"/>
<name>A0A4Y7PFG7_9AGAM</name>